<gene>
    <name evidence="2" type="ORF">F0562_009675</name>
</gene>
<feature type="compositionally biased region" description="Basic and acidic residues" evidence="1">
    <location>
        <begin position="31"/>
        <end position="40"/>
    </location>
</feature>
<dbReference type="OrthoDB" id="1931904at2759"/>
<keyword evidence="3" id="KW-1185">Reference proteome</keyword>
<feature type="region of interest" description="Disordered" evidence="1">
    <location>
        <begin position="89"/>
        <end position="114"/>
    </location>
</feature>
<reference evidence="2 3" key="1">
    <citation type="submission" date="2019-09" db="EMBL/GenBank/DDBJ databases">
        <title>A chromosome-level genome assembly of the Chinese tupelo Nyssa sinensis.</title>
        <authorList>
            <person name="Yang X."/>
            <person name="Kang M."/>
            <person name="Yang Y."/>
            <person name="Xiong H."/>
            <person name="Wang M."/>
            <person name="Zhang Z."/>
            <person name="Wang Z."/>
            <person name="Wu H."/>
            <person name="Ma T."/>
            <person name="Liu J."/>
            <person name="Xi Z."/>
        </authorList>
    </citation>
    <scope>NUCLEOTIDE SEQUENCE [LARGE SCALE GENOMIC DNA]</scope>
    <source>
        <strain evidence="2">J267</strain>
        <tissue evidence="2">Leaf</tissue>
    </source>
</reference>
<dbReference type="EMBL" id="CM018047">
    <property type="protein sequence ID" value="KAA8523252.1"/>
    <property type="molecule type" value="Genomic_DNA"/>
</dbReference>
<dbReference type="Pfam" id="PF05553">
    <property type="entry name" value="DUF761"/>
    <property type="match status" value="1"/>
</dbReference>
<dbReference type="PANTHER" id="PTHR33098:SF57">
    <property type="entry name" value="DUF4408 DOMAIN PROTEIN"/>
    <property type="match status" value="1"/>
</dbReference>
<evidence type="ECO:0000313" key="2">
    <source>
        <dbReference type="EMBL" id="KAA8523252.1"/>
    </source>
</evidence>
<dbReference type="AlphaFoldDB" id="A0A5J5A0K2"/>
<dbReference type="InterPro" id="IPR008480">
    <property type="entry name" value="DUF761_pln"/>
</dbReference>
<proteinExistence type="predicted"/>
<feature type="region of interest" description="Disordered" evidence="1">
    <location>
        <begin position="1"/>
        <end position="53"/>
    </location>
</feature>
<dbReference type="Proteomes" id="UP000325577">
    <property type="component" value="Linkage Group LG4"/>
</dbReference>
<evidence type="ECO:0000256" key="1">
    <source>
        <dbReference type="SAM" id="MobiDB-lite"/>
    </source>
</evidence>
<organism evidence="2 3">
    <name type="scientific">Nyssa sinensis</name>
    <dbReference type="NCBI Taxonomy" id="561372"/>
    <lineage>
        <taxon>Eukaryota</taxon>
        <taxon>Viridiplantae</taxon>
        <taxon>Streptophyta</taxon>
        <taxon>Embryophyta</taxon>
        <taxon>Tracheophyta</taxon>
        <taxon>Spermatophyta</taxon>
        <taxon>Magnoliopsida</taxon>
        <taxon>eudicotyledons</taxon>
        <taxon>Gunneridae</taxon>
        <taxon>Pentapetalae</taxon>
        <taxon>asterids</taxon>
        <taxon>Cornales</taxon>
        <taxon>Nyssaceae</taxon>
        <taxon>Nyssa</taxon>
    </lineage>
</organism>
<protein>
    <submittedName>
        <fullName evidence="2">Uncharacterized protein</fullName>
    </submittedName>
</protein>
<sequence length="114" mass="12919">MVPVKMKKSASESSAVAGFDDAEITDPQRPWTERERKTKGSESTSSGEDEEVDAKADDFISRFKQQLKLQRLDSLLRVTDMLKRDLQSQAGSIVTRSFRGRRRRSVGEVSRNVE</sequence>
<accession>A0A5J5A0K2</accession>
<dbReference type="PANTHER" id="PTHR33098">
    <property type="entry name" value="COTTON FIBER (DUF761)"/>
    <property type="match status" value="1"/>
</dbReference>
<name>A0A5J5A0K2_9ASTE</name>
<evidence type="ECO:0000313" key="3">
    <source>
        <dbReference type="Proteomes" id="UP000325577"/>
    </source>
</evidence>